<protein>
    <recommendedName>
        <fullName evidence="9">TFIIS-type domain-containing protein</fullName>
    </recommendedName>
</protein>
<dbReference type="InterPro" id="IPR034012">
    <property type="entry name" value="Zn_ribbon_RPB9_C"/>
</dbReference>
<dbReference type="Pfam" id="PF01096">
    <property type="entry name" value="Zn_ribbon_TFIIS"/>
    <property type="match status" value="1"/>
</dbReference>
<dbReference type="GO" id="GO:0005730">
    <property type="term" value="C:nucleolus"/>
    <property type="evidence" value="ECO:0007669"/>
    <property type="project" value="UniProtKB-SubCell"/>
</dbReference>
<accession>A0A7S0PXR3</accession>
<dbReference type="PANTHER" id="PTHR11239:SF1">
    <property type="entry name" value="DNA-DIRECTED RNA POLYMERASE II SUBUNIT RPB9"/>
    <property type="match status" value="1"/>
</dbReference>
<feature type="region of interest" description="Disordered" evidence="8">
    <location>
        <begin position="1"/>
        <end position="27"/>
    </location>
</feature>
<comment type="similarity">
    <text evidence="7">Belongs to the archaeal rpoM/eukaryotic RPA12/RPB9/RPC11 RNA polymerase family.</text>
</comment>
<comment type="subcellular location">
    <subcellularLocation>
        <location evidence="1">Nucleus</location>
        <location evidence="1">Nucleolus</location>
    </subcellularLocation>
</comment>
<dbReference type="SMART" id="SM00661">
    <property type="entry name" value="RPOL9"/>
    <property type="match status" value="1"/>
</dbReference>
<evidence type="ECO:0000256" key="8">
    <source>
        <dbReference type="SAM" id="MobiDB-lite"/>
    </source>
</evidence>
<keyword evidence="7" id="KW-0240">DNA-directed RNA polymerase</keyword>
<dbReference type="EMBL" id="HBEY01011099">
    <property type="protein sequence ID" value="CAD8602041.1"/>
    <property type="molecule type" value="Transcribed_RNA"/>
</dbReference>
<dbReference type="Pfam" id="PF02150">
    <property type="entry name" value="Zn_ribbon_RPB9"/>
    <property type="match status" value="1"/>
</dbReference>
<dbReference type="Gene3D" id="2.20.25.10">
    <property type="match status" value="2"/>
</dbReference>
<evidence type="ECO:0000256" key="2">
    <source>
        <dbReference type="ARBA" id="ARBA00022723"/>
    </source>
</evidence>
<dbReference type="CDD" id="cd10508">
    <property type="entry name" value="Zn-ribbon_RPB9"/>
    <property type="match status" value="1"/>
</dbReference>
<keyword evidence="4" id="KW-0862">Zinc</keyword>
<dbReference type="PROSITE" id="PS51133">
    <property type="entry name" value="ZF_TFIIS_2"/>
    <property type="match status" value="1"/>
</dbReference>
<dbReference type="AlphaFoldDB" id="A0A7S0PXR3"/>
<evidence type="ECO:0000313" key="10">
    <source>
        <dbReference type="EMBL" id="CAD8602041.1"/>
    </source>
</evidence>
<proteinExistence type="inferred from homology"/>
<organism evidence="10">
    <name type="scientific">Coccolithus braarudii</name>
    <dbReference type="NCBI Taxonomy" id="221442"/>
    <lineage>
        <taxon>Eukaryota</taxon>
        <taxon>Haptista</taxon>
        <taxon>Haptophyta</taxon>
        <taxon>Prymnesiophyceae</taxon>
        <taxon>Coccolithales</taxon>
        <taxon>Coccolithaceae</taxon>
        <taxon>Coccolithus</taxon>
    </lineage>
</organism>
<dbReference type="GO" id="GO:0001193">
    <property type="term" value="P:maintenance of transcriptional fidelity during transcription elongation by RNA polymerase II"/>
    <property type="evidence" value="ECO:0007669"/>
    <property type="project" value="TreeGrafter"/>
</dbReference>
<sequence length="140" mass="15407">MSGAEGGEDVKPVARGGQRALMGDGAGSRQTPFWICSECGNMLHPKEDKAQRVLKRVCRNCKRTDLAESNLVNVNDMRPEARAVDQGADTIKDPTLPRANNTECGSCGTMTSVFFQAPMKQDEGMKLIFMCTNCAYKWKQ</sequence>
<keyword evidence="2 7" id="KW-0479">Metal-binding</keyword>
<dbReference type="InterPro" id="IPR001222">
    <property type="entry name" value="Znf_TFIIS"/>
</dbReference>
<dbReference type="GO" id="GO:0008270">
    <property type="term" value="F:zinc ion binding"/>
    <property type="evidence" value="ECO:0007669"/>
    <property type="project" value="UniProtKB-KW"/>
</dbReference>
<evidence type="ECO:0000256" key="6">
    <source>
        <dbReference type="PROSITE-ProRule" id="PRU00472"/>
    </source>
</evidence>
<keyword evidence="7" id="KW-0804">Transcription</keyword>
<reference evidence="10" key="1">
    <citation type="submission" date="2021-01" db="EMBL/GenBank/DDBJ databases">
        <authorList>
            <person name="Corre E."/>
            <person name="Pelletier E."/>
            <person name="Niang G."/>
            <person name="Scheremetjew M."/>
            <person name="Finn R."/>
            <person name="Kale V."/>
            <person name="Holt S."/>
            <person name="Cochrane G."/>
            <person name="Meng A."/>
            <person name="Brown T."/>
            <person name="Cohen L."/>
        </authorList>
    </citation>
    <scope>NUCLEOTIDE SEQUENCE</scope>
    <source>
        <strain evidence="10">PLY182g</strain>
    </source>
</reference>
<feature type="domain" description="TFIIS-type" evidence="9">
    <location>
        <begin position="100"/>
        <end position="139"/>
    </location>
</feature>
<evidence type="ECO:0000256" key="7">
    <source>
        <dbReference type="RuleBase" id="RU003474"/>
    </source>
</evidence>
<dbReference type="GO" id="GO:0005665">
    <property type="term" value="C:RNA polymerase II, core complex"/>
    <property type="evidence" value="ECO:0007669"/>
    <property type="project" value="TreeGrafter"/>
</dbReference>
<dbReference type="GO" id="GO:0006283">
    <property type="term" value="P:transcription-coupled nucleotide-excision repair"/>
    <property type="evidence" value="ECO:0007669"/>
    <property type="project" value="TreeGrafter"/>
</dbReference>
<keyword evidence="5" id="KW-0539">Nucleus</keyword>
<dbReference type="GO" id="GO:0003899">
    <property type="term" value="F:DNA-directed RNA polymerase activity"/>
    <property type="evidence" value="ECO:0007669"/>
    <property type="project" value="InterPro"/>
</dbReference>
<dbReference type="InterPro" id="IPR012164">
    <property type="entry name" value="Rpa12/Rpb9/Rpc10/TFS"/>
</dbReference>
<evidence type="ECO:0000256" key="5">
    <source>
        <dbReference type="ARBA" id="ARBA00023242"/>
    </source>
</evidence>
<dbReference type="InterPro" id="IPR001529">
    <property type="entry name" value="Zn_ribbon_RPB9"/>
</dbReference>
<evidence type="ECO:0000256" key="1">
    <source>
        <dbReference type="ARBA" id="ARBA00004604"/>
    </source>
</evidence>
<evidence type="ECO:0000256" key="4">
    <source>
        <dbReference type="ARBA" id="ARBA00022833"/>
    </source>
</evidence>
<dbReference type="PANTHER" id="PTHR11239">
    <property type="entry name" value="DNA-DIRECTED RNA POLYMERASE"/>
    <property type="match status" value="1"/>
</dbReference>
<name>A0A7S0PXR3_9EUKA</name>
<dbReference type="GO" id="GO:0003676">
    <property type="term" value="F:nucleic acid binding"/>
    <property type="evidence" value="ECO:0007669"/>
    <property type="project" value="InterPro"/>
</dbReference>
<dbReference type="GO" id="GO:0006367">
    <property type="term" value="P:transcription initiation at RNA polymerase II promoter"/>
    <property type="evidence" value="ECO:0007669"/>
    <property type="project" value="TreeGrafter"/>
</dbReference>
<evidence type="ECO:0000256" key="3">
    <source>
        <dbReference type="ARBA" id="ARBA00022771"/>
    </source>
</evidence>
<gene>
    <name evidence="10" type="ORF">CPEL01642_LOCUS5372</name>
</gene>
<keyword evidence="3 6" id="KW-0863">Zinc-finger</keyword>
<dbReference type="SMART" id="SM00440">
    <property type="entry name" value="ZnF_C2C2"/>
    <property type="match status" value="1"/>
</dbReference>
<dbReference type="SUPFAM" id="SSF57783">
    <property type="entry name" value="Zinc beta-ribbon"/>
    <property type="match status" value="2"/>
</dbReference>
<evidence type="ECO:0000259" key="9">
    <source>
        <dbReference type="PROSITE" id="PS51133"/>
    </source>
</evidence>